<keyword evidence="2" id="KW-0689">Ribosomal protein</keyword>
<dbReference type="GO" id="GO:1990904">
    <property type="term" value="C:ribonucleoprotein complex"/>
    <property type="evidence" value="ECO:0007669"/>
    <property type="project" value="UniProtKB-KW"/>
</dbReference>
<dbReference type="GO" id="GO:0005840">
    <property type="term" value="C:ribosome"/>
    <property type="evidence" value="ECO:0007669"/>
    <property type="project" value="UniProtKB-KW"/>
</dbReference>
<keyword evidence="3" id="KW-0687">Ribonucleoprotein</keyword>
<sequence length="133" mass="14454">MSSDLTWLLNRANTSSLVKRNGIQLSKEAGNLLNKQSLKLTGFSPKSVTITPAEKGVVLTIKKQNAGLQVKSANINITLKGNVRQVAKSVKNILGKYRPDLVDAALARVSRIIQSQGEPKPLRPKKVRGVSKK</sequence>
<dbReference type="InterPro" id="IPR002672">
    <property type="entry name" value="Ribosomal_eL28"/>
</dbReference>
<dbReference type="GO" id="GO:0006412">
    <property type="term" value="P:translation"/>
    <property type="evidence" value="ECO:0007669"/>
    <property type="project" value="InterPro"/>
</dbReference>
<evidence type="ECO:0000259" key="4">
    <source>
        <dbReference type="Pfam" id="PF01778"/>
    </source>
</evidence>
<dbReference type="Gene3D" id="3.30.390.110">
    <property type="match status" value="1"/>
</dbReference>
<evidence type="ECO:0000256" key="3">
    <source>
        <dbReference type="ARBA" id="ARBA00023274"/>
    </source>
</evidence>
<dbReference type="PANTHER" id="PTHR10544">
    <property type="entry name" value="60S RIBOSOMAL PROTEIN L28"/>
    <property type="match status" value="1"/>
</dbReference>
<reference evidence="5" key="1">
    <citation type="submission" date="2020-05" db="EMBL/GenBank/DDBJ databases">
        <title>Phylogenomic resolution of chytrid fungi.</title>
        <authorList>
            <person name="Stajich J.E."/>
            <person name="Amses K."/>
            <person name="Simmons R."/>
            <person name="Seto K."/>
            <person name="Myers J."/>
            <person name="Bonds A."/>
            <person name="Quandt C.A."/>
            <person name="Barry K."/>
            <person name="Liu P."/>
            <person name="Grigoriev I."/>
            <person name="Longcore J.E."/>
            <person name="James T.Y."/>
        </authorList>
    </citation>
    <scope>NUCLEOTIDE SEQUENCE</scope>
    <source>
        <strain evidence="5">PLAUS21</strain>
    </source>
</reference>
<dbReference type="AlphaFoldDB" id="A0AAD5UEM3"/>
<name>A0AAD5UEM3_9FUNG</name>
<gene>
    <name evidence="5" type="ORF">HK103_000529</name>
</gene>
<dbReference type="EMBL" id="JADGKB010000109">
    <property type="protein sequence ID" value="KAJ3253449.1"/>
    <property type="molecule type" value="Genomic_DNA"/>
</dbReference>
<evidence type="ECO:0000256" key="2">
    <source>
        <dbReference type="ARBA" id="ARBA00022980"/>
    </source>
</evidence>
<accession>A0AAD5UEM3</accession>
<evidence type="ECO:0000313" key="6">
    <source>
        <dbReference type="Proteomes" id="UP001210925"/>
    </source>
</evidence>
<organism evidence="5 6">
    <name type="scientific">Boothiomyces macroporosus</name>
    <dbReference type="NCBI Taxonomy" id="261099"/>
    <lineage>
        <taxon>Eukaryota</taxon>
        <taxon>Fungi</taxon>
        <taxon>Fungi incertae sedis</taxon>
        <taxon>Chytridiomycota</taxon>
        <taxon>Chytridiomycota incertae sedis</taxon>
        <taxon>Chytridiomycetes</taxon>
        <taxon>Rhizophydiales</taxon>
        <taxon>Terramycetaceae</taxon>
        <taxon>Boothiomyces</taxon>
    </lineage>
</organism>
<feature type="domain" description="Ribosomal eL28/Mak16" evidence="4">
    <location>
        <begin position="5"/>
        <end position="115"/>
    </location>
</feature>
<evidence type="ECO:0000313" key="5">
    <source>
        <dbReference type="EMBL" id="KAJ3253449.1"/>
    </source>
</evidence>
<dbReference type="Pfam" id="PF01778">
    <property type="entry name" value="Ribosomal_L28e"/>
    <property type="match status" value="1"/>
</dbReference>
<dbReference type="Proteomes" id="UP001210925">
    <property type="component" value="Unassembled WGS sequence"/>
</dbReference>
<keyword evidence="6" id="KW-1185">Reference proteome</keyword>
<proteinExistence type="inferred from homology"/>
<dbReference type="GO" id="GO:0003735">
    <property type="term" value="F:structural constituent of ribosome"/>
    <property type="evidence" value="ECO:0007669"/>
    <property type="project" value="InterPro"/>
</dbReference>
<comment type="similarity">
    <text evidence="1">Belongs to the eukaryotic ribosomal protein eL28 family.</text>
</comment>
<evidence type="ECO:0000256" key="1">
    <source>
        <dbReference type="ARBA" id="ARBA00007926"/>
    </source>
</evidence>
<dbReference type="InterPro" id="IPR029004">
    <property type="entry name" value="Ribosomal_eL28/Mak16"/>
</dbReference>
<comment type="caution">
    <text evidence="5">The sequence shown here is derived from an EMBL/GenBank/DDBJ whole genome shotgun (WGS) entry which is preliminary data.</text>
</comment>
<protein>
    <recommendedName>
        <fullName evidence="4">Ribosomal eL28/Mak16 domain-containing protein</fullName>
    </recommendedName>
</protein>